<proteinExistence type="predicted"/>
<evidence type="ECO:0000313" key="2">
    <source>
        <dbReference type="Proteomes" id="UP000192610"/>
    </source>
</evidence>
<dbReference type="AlphaFoldDB" id="A0A1V9EEW8"/>
<dbReference type="EMBL" id="LVXG01000034">
    <property type="protein sequence ID" value="OQP44663.1"/>
    <property type="molecule type" value="Genomic_DNA"/>
</dbReference>
<sequence length="127" mass="15011">MVTTDIAQLSRECNAWRETLRSYRDEFGQLKIRLQDLAGHQTNRDVLLEIEHLDNQFHIQLINIHDLKQAIKLHDRKLHDEMAETNNGNLTDDTTTDHERLYNDYQQLESTLTEVKQEFSHFANHIG</sequence>
<name>A0A1V9EEW8_9BACT</name>
<reference evidence="2" key="1">
    <citation type="submission" date="2016-04" db="EMBL/GenBank/DDBJ databases">
        <authorList>
            <person name="Chen L."/>
            <person name="Zhuang W."/>
            <person name="Wang G."/>
        </authorList>
    </citation>
    <scope>NUCLEOTIDE SEQUENCE [LARGE SCALE GENOMIC DNA]</scope>
    <source>
        <strain evidence="2">17621</strain>
    </source>
</reference>
<dbReference type="STRING" id="354355.SAMN05660816_03564"/>
<dbReference type="RefSeq" id="WP_081202723.1">
    <property type="nucleotide sequence ID" value="NZ_FOCZ01000006.1"/>
</dbReference>
<evidence type="ECO:0000313" key="1">
    <source>
        <dbReference type="EMBL" id="OQP44663.1"/>
    </source>
</evidence>
<protein>
    <submittedName>
        <fullName evidence="1">Uncharacterized protein</fullName>
    </submittedName>
</protein>
<dbReference type="OrthoDB" id="672271at2"/>
<comment type="caution">
    <text evidence="1">The sequence shown here is derived from an EMBL/GenBank/DDBJ whole genome shotgun (WGS) entry which is preliminary data.</text>
</comment>
<keyword evidence="2" id="KW-1185">Reference proteome</keyword>
<organism evidence="1 2">
    <name type="scientific">Niastella yeongjuensis</name>
    <dbReference type="NCBI Taxonomy" id="354355"/>
    <lineage>
        <taxon>Bacteria</taxon>
        <taxon>Pseudomonadati</taxon>
        <taxon>Bacteroidota</taxon>
        <taxon>Chitinophagia</taxon>
        <taxon>Chitinophagales</taxon>
        <taxon>Chitinophagaceae</taxon>
        <taxon>Niastella</taxon>
    </lineage>
</organism>
<accession>A0A1V9EEW8</accession>
<gene>
    <name evidence="1" type="ORF">A4H97_09890</name>
</gene>
<dbReference type="Proteomes" id="UP000192610">
    <property type="component" value="Unassembled WGS sequence"/>
</dbReference>